<dbReference type="AlphaFoldDB" id="A0A854Q9I2"/>
<dbReference type="Proteomes" id="UP000199727">
    <property type="component" value="Unassembled WGS sequence"/>
</dbReference>
<comment type="caution">
    <text evidence="1">The sequence shown here is derived from an EMBL/GenBank/DDBJ whole genome shotgun (WGS) entry which is preliminary data.</text>
</comment>
<protein>
    <submittedName>
        <fullName evidence="1">Uncharacterized protein</fullName>
    </submittedName>
</protein>
<name>A0A854Q9I2_CRYNE</name>
<reference evidence="1 2" key="1">
    <citation type="submission" date="2017-06" db="EMBL/GenBank/DDBJ databases">
        <title>Global population genomics of the pathogenic fungus Cryptococcus neoformans var. grubii.</title>
        <authorList>
            <person name="Cuomo C."/>
            <person name="Litvintseva A."/>
            <person name="Chen Y."/>
            <person name="Young S."/>
            <person name="Zeng Q."/>
            <person name="Chapman S."/>
            <person name="Gujja S."/>
            <person name="Saif S."/>
            <person name="Birren B."/>
        </authorList>
    </citation>
    <scope>NUCLEOTIDE SEQUENCE [LARGE SCALE GENOMIC DNA]</scope>
    <source>
        <strain evidence="1 2">Tu259-1</strain>
    </source>
</reference>
<evidence type="ECO:0000313" key="1">
    <source>
        <dbReference type="EMBL" id="OXG19077.1"/>
    </source>
</evidence>
<evidence type="ECO:0000313" key="2">
    <source>
        <dbReference type="Proteomes" id="UP000199727"/>
    </source>
</evidence>
<dbReference type="EMBL" id="AMKT01000055">
    <property type="protein sequence ID" value="OXG19077.1"/>
    <property type="molecule type" value="Genomic_DNA"/>
</dbReference>
<organism evidence="1 2">
    <name type="scientific">Cryptococcus neoformans Tu259-1</name>
    <dbReference type="NCBI Taxonomy" id="1230072"/>
    <lineage>
        <taxon>Eukaryota</taxon>
        <taxon>Fungi</taxon>
        <taxon>Dikarya</taxon>
        <taxon>Basidiomycota</taxon>
        <taxon>Agaricomycotina</taxon>
        <taxon>Tremellomycetes</taxon>
        <taxon>Tremellales</taxon>
        <taxon>Cryptococcaceae</taxon>
        <taxon>Cryptococcus</taxon>
        <taxon>Cryptococcus neoformans species complex</taxon>
    </lineage>
</organism>
<proteinExistence type="predicted"/>
<sequence>MWAKLAFPTGSAGLFASKPPLIFTGTSSDKKCMHELTAIDTQPVKKKASFTIQQRFNTAHHMLNRWGVEVNHRHVSDWVKEAVKIHKDYALSNHSSTAKFHCPPMNTKVHMVLHDWIEQALEDSMIM</sequence>
<gene>
    <name evidence="1" type="ORF">C361_04309</name>
</gene>
<accession>A0A854Q9I2</accession>